<dbReference type="GeneID" id="19168889"/>
<feature type="region of interest" description="Disordered" evidence="1">
    <location>
        <begin position="263"/>
        <end position="285"/>
    </location>
</feature>
<gene>
    <name evidence="2" type="ORF">A1O3_04771</name>
</gene>
<feature type="region of interest" description="Disordered" evidence="1">
    <location>
        <begin position="408"/>
        <end position="462"/>
    </location>
</feature>
<organism evidence="2 3">
    <name type="scientific">Capronia epimyces CBS 606.96</name>
    <dbReference type="NCBI Taxonomy" id="1182542"/>
    <lineage>
        <taxon>Eukaryota</taxon>
        <taxon>Fungi</taxon>
        <taxon>Dikarya</taxon>
        <taxon>Ascomycota</taxon>
        <taxon>Pezizomycotina</taxon>
        <taxon>Eurotiomycetes</taxon>
        <taxon>Chaetothyriomycetidae</taxon>
        <taxon>Chaetothyriales</taxon>
        <taxon>Herpotrichiellaceae</taxon>
        <taxon>Capronia</taxon>
    </lineage>
</organism>
<dbReference type="AlphaFoldDB" id="W9YPB0"/>
<feature type="compositionally biased region" description="Basic and acidic residues" evidence="1">
    <location>
        <begin position="271"/>
        <end position="285"/>
    </location>
</feature>
<dbReference type="eggNOG" id="ENOG502T4KA">
    <property type="taxonomic scope" value="Eukaryota"/>
</dbReference>
<reference evidence="2 3" key="1">
    <citation type="submission" date="2013-03" db="EMBL/GenBank/DDBJ databases">
        <title>The Genome Sequence of Capronia epimyces CBS 606.96.</title>
        <authorList>
            <consortium name="The Broad Institute Genomics Platform"/>
            <person name="Cuomo C."/>
            <person name="de Hoog S."/>
            <person name="Gorbushina A."/>
            <person name="Walker B."/>
            <person name="Young S.K."/>
            <person name="Zeng Q."/>
            <person name="Gargeya S."/>
            <person name="Fitzgerald M."/>
            <person name="Haas B."/>
            <person name="Abouelleil A."/>
            <person name="Allen A.W."/>
            <person name="Alvarado L."/>
            <person name="Arachchi H.M."/>
            <person name="Berlin A.M."/>
            <person name="Chapman S.B."/>
            <person name="Gainer-Dewar J."/>
            <person name="Goldberg J."/>
            <person name="Griggs A."/>
            <person name="Gujja S."/>
            <person name="Hansen M."/>
            <person name="Howarth C."/>
            <person name="Imamovic A."/>
            <person name="Ireland A."/>
            <person name="Larimer J."/>
            <person name="McCowan C."/>
            <person name="Murphy C."/>
            <person name="Pearson M."/>
            <person name="Poon T.W."/>
            <person name="Priest M."/>
            <person name="Roberts A."/>
            <person name="Saif S."/>
            <person name="Shea T."/>
            <person name="Sisk P."/>
            <person name="Sykes S."/>
            <person name="Wortman J."/>
            <person name="Nusbaum C."/>
            <person name="Birren B."/>
        </authorList>
    </citation>
    <scope>NUCLEOTIDE SEQUENCE [LARGE SCALE GENOMIC DNA]</scope>
    <source>
        <strain evidence="2 3">CBS 606.96</strain>
    </source>
</reference>
<proteinExistence type="predicted"/>
<feature type="compositionally biased region" description="Polar residues" evidence="1">
    <location>
        <begin position="437"/>
        <end position="448"/>
    </location>
</feature>
<protein>
    <recommendedName>
        <fullName evidence="4">F-box domain-containing protein</fullName>
    </recommendedName>
</protein>
<dbReference type="Proteomes" id="UP000019478">
    <property type="component" value="Unassembled WGS sequence"/>
</dbReference>
<dbReference type="EMBL" id="AMGY01000004">
    <property type="protein sequence ID" value="EXJ84104.1"/>
    <property type="molecule type" value="Genomic_DNA"/>
</dbReference>
<evidence type="ECO:0000313" key="2">
    <source>
        <dbReference type="EMBL" id="EXJ84104.1"/>
    </source>
</evidence>
<evidence type="ECO:0000313" key="3">
    <source>
        <dbReference type="Proteomes" id="UP000019478"/>
    </source>
</evidence>
<evidence type="ECO:0000256" key="1">
    <source>
        <dbReference type="SAM" id="MobiDB-lite"/>
    </source>
</evidence>
<dbReference type="RefSeq" id="XP_007733089.1">
    <property type="nucleotide sequence ID" value="XM_007734899.1"/>
</dbReference>
<sequence length="632" mass="71275">MPLQSREVVTLSLVFDCWEEDEEDAPVVVEEPEVATHILLLPAEVRLKILRYLLRIDGNRQAHTRRPPTSSVSELLYLNARRILEAAVFKHKGGQEINGSLPIINTCTLQTTVLKTCKQLYREGTSILYNENKVVGLQSGIKGLGAKFRNYGIPVWGPLPASRLISHFSGEAEIKQAKLDPVMLFSSQNTKSDTPFYICSYKDAADFVHALWIMIECPFSKGMRYNLTLSSEPGYRLVNRTDGFVKYAVMPWLHNHITSIDLHRPASSSAPEHEKATKSEEAEKRLQSIRHEHTRHKTASTAEPNVHTYNAICTYLEQVMQQADLCVDQASFMSAELLYERVCYEASGIVRTRTSRLVDVSSKSREGINRVCKLIAVSAYRLCELRSGSLTHSMARRLRDLIAHLSGSVPGVGEGEPQPNSASEHSEKNEATDTSRAKQTSNLTTSSPEDWRTPPSPWRDERMKHTVAAYGQFSEGHEPRLEIPESPYSRYTTTRLDPHLARDLALTNGLLALRLPCASPVPEWNIRLEIMLLRLFAERNDVPNALLSIRRMQTNVDLVWNEAKLKNRAGSRWEALRSLATDLAEQTAPGAKTKCFFETAEQAQDVVAALWGERLRPRKGYNGLIWTFRWAG</sequence>
<comment type="caution">
    <text evidence="2">The sequence shown here is derived from an EMBL/GenBank/DDBJ whole genome shotgun (WGS) entry which is preliminary data.</text>
</comment>
<keyword evidence="3" id="KW-1185">Reference proteome</keyword>
<name>W9YPB0_9EURO</name>
<feature type="compositionally biased region" description="Basic and acidic residues" evidence="1">
    <location>
        <begin position="424"/>
        <end position="436"/>
    </location>
</feature>
<accession>W9YPB0</accession>
<dbReference type="OrthoDB" id="2951834at2759"/>
<dbReference type="HOGENOM" id="CLU_426990_0_0_1"/>
<evidence type="ECO:0008006" key="4">
    <source>
        <dbReference type="Google" id="ProtNLM"/>
    </source>
</evidence>